<dbReference type="SUPFAM" id="SSF55729">
    <property type="entry name" value="Acyl-CoA N-acyltransferases (Nat)"/>
    <property type="match status" value="1"/>
</dbReference>
<gene>
    <name evidence="2" type="primary">yafP</name>
    <name evidence="2" type="ORF">Pr1d_21390</name>
</gene>
<keyword evidence="2" id="KW-0808">Transferase</keyword>
<keyword evidence="2" id="KW-0012">Acyltransferase</keyword>
<dbReference type="Proteomes" id="UP000323917">
    <property type="component" value="Chromosome"/>
</dbReference>
<dbReference type="InterPro" id="IPR016181">
    <property type="entry name" value="Acyl_CoA_acyltransferase"/>
</dbReference>
<protein>
    <submittedName>
        <fullName evidence="2">Putative N-acetyltransferase YafP</fullName>
        <ecNumber evidence="2">2.3.1.-</ecNumber>
    </submittedName>
</protein>
<accession>A0A5B9QBG5</accession>
<dbReference type="AlphaFoldDB" id="A0A5B9QBG5"/>
<name>A0A5B9QBG5_9BACT</name>
<organism evidence="2 3">
    <name type="scientific">Bythopirellula goksoeyrii</name>
    <dbReference type="NCBI Taxonomy" id="1400387"/>
    <lineage>
        <taxon>Bacteria</taxon>
        <taxon>Pseudomonadati</taxon>
        <taxon>Planctomycetota</taxon>
        <taxon>Planctomycetia</taxon>
        <taxon>Pirellulales</taxon>
        <taxon>Lacipirellulaceae</taxon>
        <taxon>Bythopirellula</taxon>
    </lineage>
</organism>
<dbReference type="GO" id="GO:0016747">
    <property type="term" value="F:acyltransferase activity, transferring groups other than amino-acyl groups"/>
    <property type="evidence" value="ECO:0007669"/>
    <property type="project" value="InterPro"/>
</dbReference>
<evidence type="ECO:0000313" key="3">
    <source>
        <dbReference type="Proteomes" id="UP000323917"/>
    </source>
</evidence>
<sequence length="155" mass="17673">MLVLRHYNPNDAVALFDLFLHTVREINSADYDPVQISAWASEEIEFQQWQQRFVGRFAYVAYLDDQIVGFADMTTEGYLDRLFVSSQHQRQGIAKALLAKLKADASESSLSEIITEASITAKPFFEASGFVNVRAQTVELRGVEFLNYRMAIRVQ</sequence>
<dbReference type="Pfam" id="PF13673">
    <property type="entry name" value="Acetyltransf_10"/>
    <property type="match status" value="1"/>
</dbReference>
<proteinExistence type="predicted"/>
<dbReference type="InterPro" id="IPR000182">
    <property type="entry name" value="GNAT_dom"/>
</dbReference>
<dbReference type="Gene3D" id="3.40.630.30">
    <property type="match status" value="1"/>
</dbReference>
<dbReference type="PANTHER" id="PTHR43451">
    <property type="entry name" value="ACETYLTRANSFERASE (GNAT) FAMILY PROTEIN"/>
    <property type="match status" value="1"/>
</dbReference>
<keyword evidence="3" id="KW-1185">Reference proteome</keyword>
<dbReference type="EC" id="2.3.1.-" evidence="2"/>
<feature type="domain" description="N-acetyltransferase" evidence="1">
    <location>
        <begin position="2"/>
        <end position="155"/>
    </location>
</feature>
<dbReference type="PANTHER" id="PTHR43451:SF1">
    <property type="entry name" value="ACETYLTRANSFERASE"/>
    <property type="match status" value="1"/>
</dbReference>
<dbReference type="OrthoDB" id="424368at2"/>
<dbReference type="InterPro" id="IPR052564">
    <property type="entry name" value="N-acetyltrans/Recomb-assoc"/>
</dbReference>
<dbReference type="RefSeq" id="WP_148073443.1">
    <property type="nucleotide sequence ID" value="NZ_CP042913.1"/>
</dbReference>
<evidence type="ECO:0000259" key="1">
    <source>
        <dbReference type="PROSITE" id="PS51186"/>
    </source>
</evidence>
<reference evidence="2 3" key="1">
    <citation type="submission" date="2019-08" db="EMBL/GenBank/DDBJ databases">
        <title>Deep-cultivation of Planctomycetes and their phenomic and genomic characterization uncovers novel biology.</title>
        <authorList>
            <person name="Wiegand S."/>
            <person name="Jogler M."/>
            <person name="Boedeker C."/>
            <person name="Pinto D."/>
            <person name="Vollmers J."/>
            <person name="Rivas-Marin E."/>
            <person name="Kohn T."/>
            <person name="Peeters S.H."/>
            <person name="Heuer A."/>
            <person name="Rast P."/>
            <person name="Oberbeckmann S."/>
            <person name="Bunk B."/>
            <person name="Jeske O."/>
            <person name="Meyerdierks A."/>
            <person name="Storesund J.E."/>
            <person name="Kallscheuer N."/>
            <person name="Luecker S."/>
            <person name="Lage O.M."/>
            <person name="Pohl T."/>
            <person name="Merkel B.J."/>
            <person name="Hornburger P."/>
            <person name="Mueller R.-W."/>
            <person name="Bruemmer F."/>
            <person name="Labrenz M."/>
            <person name="Spormann A.M."/>
            <person name="Op den Camp H."/>
            <person name="Overmann J."/>
            <person name="Amann R."/>
            <person name="Jetten M.S.M."/>
            <person name="Mascher T."/>
            <person name="Medema M.H."/>
            <person name="Devos D.P."/>
            <person name="Kaster A.-K."/>
            <person name="Ovreas L."/>
            <person name="Rohde M."/>
            <person name="Galperin M.Y."/>
            <person name="Jogler C."/>
        </authorList>
    </citation>
    <scope>NUCLEOTIDE SEQUENCE [LARGE SCALE GENOMIC DNA]</scope>
    <source>
        <strain evidence="2 3">Pr1d</strain>
    </source>
</reference>
<evidence type="ECO:0000313" key="2">
    <source>
        <dbReference type="EMBL" id="QEG34852.1"/>
    </source>
</evidence>
<dbReference type="EMBL" id="CP042913">
    <property type="protein sequence ID" value="QEG34852.1"/>
    <property type="molecule type" value="Genomic_DNA"/>
</dbReference>
<dbReference type="KEGG" id="bgok:Pr1d_21390"/>
<dbReference type="PROSITE" id="PS51186">
    <property type="entry name" value="GNAT"/>
    <property type="match status" value="1"/>
</dbReference>
<dbReference type="CDD" id="cd04301">
    <property type="entry name" value="NAT_SF"/>
    <property type="match status" value="1"/>
</dbReference>